<dbReference type="GO" id="GO:0035973">
    <property type="term" value="P:aggrephagy"/>
    <property type="evidence" value="ECO:0007669"/>
    <property type="project" value="TreeGrafter"/>
</dbReference>
<dbReference type="SUPFAM" id="SSF54001">
    <property type="entry name" value="Cysteine proteinases"/>
    <property type="match status" value="2"/>
</dbReference>
<evidence type="ECO:0000313" key="15">
    <source>
        <dbReference type="EMBL" id="KAK7688333.1"/>
    </source>
</evidence>
<feature type="compositionally biased region" description="Low complexity" evidence="13">
    <location>
        <begin position="785"/>
        <end position="797"/>
    </location>
</feature>
<accession>A0AAW0G4T0</accession>
<feature type="compositionally biased region" description="Low complexity" evidence="13">
    <location>
        <begin position="893"/>
        <end position="913"/>
    </location>
</feature>
<keyword evidence="6" id="KW-0645">Protease</keyword>
<dbReference type="Pfam" id="PF03416">
    <property type="entry name" value="Peptidase_C54"/>
    <property type="match status" value="1"/>
</dbReference>
<evidence type="ECO:0000259" key="14">
    <source>
        <dbReference type="Pfam" id="PF03416"/>
    </source>
</evidence>
<evidence type="ECO:0000256" key="8">
    <source>
        <dbReference type="ARBA" id="ARBA00022807"/>
    </source>
</evidence>
<feature type="compositionally biased region" description="Low complexity" evidence="13">
    <location>
        <begin position="7"/>
        <end position="20"/>
    </location>
</feature>
<feature type="compositionally biased region" description="Acidic residues" evidence="13">
    <location>
        <begin position="853"/>
        <end position="863"/>
    </location>
</feature>
<evidence type="ECO:0000256" key="9">
    <source>
        <dbReference type="ARBA" id="ARBA00022927"/>
    </source>
</evidence>
<proteinExistence type="inferred from homology"/>
<feature type="domain" description="Peptidase C54 catalytic" evidence="14">
    <location>
        <begin position="296"/>
        <end position="731"/>
    </location>
</feature>
<feature type="compositionally biased region" description="Basic and acidic residues" evidence="13">
    <location>
        <begin position="73"/>
        <end position="82"/>
    </location>
</feature>
<comment type="subcellular location">
    <subcellularLocation>
        <location evidence="2">Cytoplasm</location>
    </subcellularLocation>
    <subcellularLocation>
        <location evidence="1">Preautophagosomal structure</location>
    </subcellularLocation>
</comment>
<sequence>MSRPERGSQSPSSPSTSKLPKFLQKTSRDRSRSMVDPSSSSTIASSSSSPILESSKSTSSRQIGRNSGKKLFGSKDEKRRQSQDIVLEGAGPSTPNSERERTSSPDVVGPDEPPVIVEPLSIPRPRTRSERPLSENYPVSYYPSSSNSRISDLPSRLSGWFSHTFSTSSTDLTLPSLISQQHLNSVASPSKGKGAAALLTAAKHGKGHLDKAMRYLLDSDATPDKSTDPIWILGIEHIGYEPPSPVASPNGRRTSVDSRRSPSSYRSSPPPDPSLSQSQPPSAKRDDPGRHWPPVFYADFTSRIWLTYRSQFHPIRDTTIEELEAADAAGEPGGIMSASPPPKRWNWPLGDKSWSSDAGWGCMLRTGQSLLANTLLHLHLGRDWRKPPYPIYTADYATYVQILTWFLDDPSPLCPFSVHRMALVGKQLGVRVGQWFGPSTAAGAIKKLVHGFPEAGLGVYVAADGGSIYESEVFAASHSGVGSPRRSNRSWGDRAVLVLIGHRLGLDGVNPIYYDTLKELYTWPQGVGIAGGRPSSSYYFVGSQEDNLFYLDPHHARPAIPLRPPRLDEVHPSSASRQTSPEPAYSSDRERDRMPKTPLRHVRSPTTPTSIRSSTGSNSSAFSHRGIPSPSPLQQQISTSTTSSAQSSGSHARWQSSSIIPDGSSMDSRELEGDMSGLDAMQRHYVTAYSHAELKTFHCDRVRKMPLSGLDPSMLMGFLCKDEQDWVDFRHRVSQLSKRSHKATVITIQDEPPNWTSDSEMDLRSMSDHDIDIDLPEEDDEDEMSSSGASRAASVSSPDTSISAQGGGDTEDDPLGPITPGAAKLSFDLSNDRLSEKMNRSISGRDEGNSLSFDDEEDEEWLDTSETPQTPLPTWTAPSVAQHQQRHHAVPLSASRSSSSSISRESSASAESAPPRERRRTKKSTSSGHTITRTSSSHHSQLPSQSQQPQYPFPATHPEEDLARQATPNRVPKMRTAVARDGGRTQSGGVRGLIPDDTDDT</sequence>
<dbReference type="InterPro" id="IPR046792">
    <property type="entry name" value="Peptidase_C54_cat"/>
</dbReference>
<evidence type="ECO:0000256" key="6">
    <source>
        <dbReference type="ARBA" id="ARBA00022670"/>
    </source>
</evidence>
<dbReference type="InterPro" id="IPR005078">
    <property type="entry name" value="Peptidase_C54"/>
</dbReference>
<feature type="region of interest" description="Disordered" evidence="13">
    <location>
        <begin position="242"/>
        <end position="290"/>
    </location>
</feature>
<evidence type="ECO:0000256" key="5">
    <source>
        <dbReference type="ARBA" id="ARBA00022490"/>
    </source>
</evidence>
<feature type="compositionally biased region" description="Low complexity" evidence="13">
    <location>
        <begin position="604"/>
        <end position="620"/>
    </location>
</feature>
<dbReference type="PANTHER" id="PTHR22624">
    <property type="entry name" value="CYSTEINE PROTEASE ATG4"/>
    <property type="match status" value="1"/>
</dbReference>
<name>A0AAW0G4T0_9APHY</name>
<feature type="compositionally biased region" description="Acidic residues" evidence="13">
    <location>
        <begin position="773"/>
        <end position="784"/>
    </location>
</feature>
<protein>
    <recommendedName>
        <fullName evidence="12">Autophagy-related protein 4</fullName>
    </recommendedName>
</protein>
<evidence type="ECO:0000256" key="3">
    <source>
        <dbReference type="ARBA" id="ARBA00010958"/>
    </source>
</evidence>
<reference evidence="15 16" key="1">
    <citation type="submission" date="2022-09" db="EMBL/GenBank/DDBJ databases">
        <authorList>
            <person name="Palmer J.M."/>
        </authorList>
    </citation>
    <scope>NUCLEOTIDE SEQUENCE [LARGE SCALE GENOMIC DNA]</scope>
    <source>
        <strain evidence="15 16">DSM 7382</strain>
    </source>
</reference>
<evidence type="ECO:0000256" key="2">
    <source>
        <dbReference type="ARBA" id="ARBA00004496"/>
    </source>
</evidence>
<keyword evidence="5" id="KW-0963">Cytoplasm</keyword>
<dbReference type="Proteomes" id="UP001385951">
    <property type="component" value="Unassembled WGS sequence"/>
</dbReference>
<keyword evidence="10" id="KW-0072">Autophagy</keyword>
<dbReference type="EMBL" id="JASBNA010000011">
    <property type="protein sequence ID" value="KAK7688333.1"/>
    <property type="molecule type" value="Genomic_DNA"/>
</dbReference>
<feature type="compositionally biased region" description="Low complexity" evidence="13">
    <location>
        <begin position="924"/>
        <end position="950"/>
    </location>
</feature>
<feature type="compositionally biased region" description="Polar residues" evidence="13">
    <location>
        <begin position="864"/>
        <end position="883"/>
    </location>
</feature>
<feature type="region of interest" description="Disordered" evidence="13">
    <location>
        <begin position="1"/>
        <end position="135"/>
    </location>
</feature>
<evidence type="ECO:0000256" key="4">
    <source>
        <dbReference type="ARBA" id="ARBA00022448"/>
    </source>
</evidence>
<evidence type="ECO:0000256" key="11">
    <source>
        <dbReference type="ARBA" id="ARBA00029362"/>
    </source>
</evidence>
<dbReference type="GO" id="GO:0000423">
    <property type="term" value="P:mitophagy"/>
    <property type="evidence" value="ECO:0007669"/>
    <property type="project" value="TreeGrafter"/>
</dbReference>
<dbReference type="GO" id="GO:0004197">
    <property type="term" value="F:cysteine-type endopeptidase activity"/>
    <property type="evidence" value="ECO:0007669"/>
    <property type="project" value="TreeGrafter"/>
</dbReference>
<evidence type="ECO:0000256" key="13">
    <source>
        <dbReference type="SAM" id="MobiDB-lite"/>
    </source>
</evidence>
<dbReference type="GO" id="GO:0015031">
    <property type="term" value="P:protein transport"/>
    <property type="evidence" value="ECO:0007669"/>
    <property type="project" value="UniProtKB-KW"/>
</dbReference>
<keyword evidence="16" id="KW-1185">Reference proteome</keyword>
<comment type="catalytic activity">
    <reaction evidence="11">
        <text>[protein]-C-terminal L-amino acid-glycyl-phosphatidylethanolamide + H2O = [protein]-C-terminal L-amino acid-glycine + a 1,2-diacyl-sn-glycero-3-phosphoethanolamine</text>
        <dbReference type="Rhea" id="RHEA:67548"/>
        <dbReference type="Rhea" id="RHEA-COMP:17323"/>
        <dbReference type="Rhea" id="RHEA-COMP:17324"/>
        <dbReference type="ChEBI" id="CHEBI:15377"/>
        <dbReference type="ChEBI" id="CHEBI:64612"/>
        <dbReference type="ChEBI" id="CHEBI:172940"/>
        <dbReference type="ChEBI" id="CHEBI:172941"/>
    </reaction>
    <physiologicalReaction direction="left-to-right" evidence="11">
        <dbReference type="Rhea" id="RHEA:67549"/>
    </physiologicalReaction>
</comment>
<keyword evidence="4" id="KW-0813">Transport</keyword>
<feature type="region of interest" description="Disordered" evidence="13">
    <location>
        <begin position="772"/>
        <end position="1001"/>
    </location>
</feature>
<organism evidence="15 16">
    <name type="scientific">Cerrena zonata</name>
    <dbReference type="NCBI Taxonomy" id="2478898"/>
    <lineage>
        <taxon>Eukaryota</taxon>
        <taxon>Fungi</taxon>
        <taxon>Dikarya</taxon>
        <taxon>Basidiomycota</taxon>
        <taxon>Agaricomycotina</taxon>
        <taxon>Agaricomycetes</taxon>
        <taxon>Polyporales</taxon>
        <taxon>Cerrenaceae</taxon>
        <taxon>Cerrena</taxon>
    </lineage>
</organism>
<feature type="region of interest" description="Disordered" evidence="13">
    <location>
        <begin position="560"/>
        <end position="672"/>
    </location>
</feature>
<dbReference type="AlphaFoldDB" id="A0AAW0G4T0"/>
<feature type="compositionally biased region" description="Low complexity" evidence="13">
    <location>
        <begin position="34"/>
        <end position="60"/>
    </location>
</feature>
<evidence type="ECO:0000256" key="7">
    <source>
        <dbReference type="ARBA" id="ARBA00022801"/>
    </source>
</evidence>
<dbReference type="GO" id="GO:0000045">
    <property type="term" value="P:autophagosome assembly"/>
    <property type="evidence" value="ECO:0007669"/>
    <property type="project" value="TreeGrafter"/>
</dbReference>
<gene>
    <name evidence="15" type="ORF">QCA50_008705</name>
</gene>
<dbReference type="GO" id="GO:0034727">
    <property type="term" value="P:piecemeal microautophagy of the nucleus"/>
    <property type="evidence" value="ECO:0007669"/>
    <property type="project" value="TreeGrafter"/>
</dbReference>
<comment type="caution">
    <text evidence="15">The sequence shown here is derived from an EMBL/GenBank/DDBJ whole genome shotgun (WGS) entry which is preliminary data.</text>
</comment>
<comment type="similarity">
    <text evidence="3">Belongs to the peptidase C54 family.</text>
</comment>
<dbReference type="GO" id="GO:0000407">
    <property type="term" value="C:phagophore assembly site"/>
    <property type="evidence" value="ECO:0007669"/>
    <property type="project" value="UniProtKB-SubCell"/>
</dbReference>
<dbReference type="GO" id="GO:0016485">
    <property type="term" value="P:protein processing"/>
    <property type="evidence" value="ECO:0007669"/>
    <property type="project" value="TreeGrafter"/>
</dbReference>
<keyword evidence="8" id="KW-0788">Thiol protease</keyword>
<dbReference type="PANTHER" id="PTHR22624:SF49">
    <property type="entry name" value="CYSTEINE PROTEASE"/>
    <property type="match status" value="1"/>
</dbReference>
<keyword evidence="7" id="KW-0378">Hydrolase</keyword>
<dbReference type="InterPro" id="IPR038765">
    <property type="entry name" value="Papain-like_cys_pep_sf"/>
</dbReference>
<dbReference type="GO" id="GO:0019786">
    <property type="term" value="F:protein-phosphatidylethanolamide deconjugating activity"/>
    <property type="evidence" value="ECO:0007669"/>
    <property type="project" value="InterPro"/>
</dbReference>
<evidence type="ECO:0000256" key="10">
    <source>
        <dbReference type="ARBA" id="ARBA00023006"/>
    </source>
</evidence>
<feature type="compositionally biased region" description="Basic and acidic residues" evidence="13">
    <location>
        <begin position="830"/>
        <end position="848"/>
    </location>
</feature>
<feature type="compositionally biased region" description="Low complexity" evidence="13">
    <location>
        <begin position="632"/>
        <end position="650"/>
    </location>
</feature>
<evidence type="ECO:0000256" key="1">
    <source>
        <dbReference type="ARBA" id="ARBA00004329"/>
    </source>
</evidence>
<evidence type="ECO:0000313" key="16">
    <source>
        <dbReference type="Proteomes" id="UP001385951"/>
    </source>
</evidence>
<keyword evidence="9" id="KW-0653">Protein transport</keyword>
<evidence type="ECO:0000256" key="12">
    <source>
        <dbReference type="ARBA" id="ARBA00030240"/>
    </source>
</evidence>